<comment type="caution">
    <text evidence="2">The sequence shown here is derived from an EMBL/GenBank/DDBJ whole genome shotgun (WGS) entry which is preliminary data.</text>
</comment>
<proteinExistence type="predicted"/>
<evidence type="ECO:0000259" key="1">
    <source>
        <dbReference type="Pfam" id="PF05050"/>
    </source>
</evidence>
<dbReference type="Pfam" id="PF05050">
    <property type="entry name" value="Methyltransf_21"/>
    <property type="match status" value="1"/>
</dbReference>
<dbReference type="AlphaFoldDB" id="X1VYQ1"/>
<evidence type="ECO:0000313" key="2">
    <source>
        <dbReference type="EMBL" id="GAJ24786.1"/>
    </source>
</evidence>
<sequence>HYLQFLAWRRLRIELLLKDIQIINNRYFIPEITNILHENEVFVDCGAHNGSVTKKFVEVTNRKYNKIYAIEADKDNFAALEDNLRNIPNCTTIKCALGAKEGEEKFYQGFDYASKVNKFGNETVKITKLDSLNIPATFIKMHLEGGELSSLAGASNTIKKYRPILAVTIYHNPDGVFKIPLYLMGCAQKYRYYMRLDSWGGTGAVFYAIPEERYK</sequence>
<name>X1VYQ1_9ZZZZ</name>
<dbReference type="SUPFAM" id="SSF53335">
    <property type="entry name" value="S-adenosyl-L-methionine-dependent methyltransferases"/>
    <property type="match status" value="1"/>
</dbReference>
<dbReference type="NCBIfam" id="TIGR01444">
    <property type="entry name" value="fkbM_fam"/>
    <property type="match status" value="1"/>
</dbReference>
<organism evidence="2">
    <name type="scientific">marine sediment metagenome</name>
    <dbReference type="NCBI Taxonomy" id="412755"/>
    <lineage>
        <taxon>unclassified sequences</taxon>
        <taxon>metagenomes</taxon>
        <taxon>ecological metagenomes</taxon>
    </lineage>
</organism>
<dbReference type="InterPro" id="IPR006342">
    <property type="entry name" value="FkbM_mtfrase"/>
</dbReference>
<dbReference type="Gene3D" id="3.40.50.150">
    <property type="entry name" value="Vaccinia Virus protein VP39"/>
    <property type="match status" value="1"/>
</dbReference>
<feature type="non-terminal residue" evidence="2">
    <location>
        <position position="1"/>
    </location>
</feature>
<feature type="non-terminal residue" evidence="2">
    <location>
        <position position="215"/>
    </location>
</feature>
<dbReference type="EMBL" id="BARW01036162">
    <property type="protein sequence ID" value="GAJ24786.1"/>
    <property type="molecule type" value="Genomic_DNA"/>
</dbReference>
<dbReference type="InterPro" id="IPR029063">
    <property type="entry name" value="SAM-dependent_MTases_sf"/>
</dbReference>
<accession>X1VYQ1</accession>
<reference evidence="2" key="1">
    <citation type="journal article" date="2014" name="Front. Microbiol.">
        <title>High frequency of phylogenetically diverse reductive dehalogenase-homologous genes in deep subseafloor sedimentary metagenomes.</title>
        <authorList>
            <person name="Kawai M."/>
            <person name="Futagami T."/>
            <person name="Toyoda A."/>
            <person name="Takaki Y."/>
            <person name="Nishi S."/>
            <person name="Hori S."/>
            <person name="Arai W."/>
            <person name="Tsubouchi T."/>
            <person name="Morono Y."/>
            <person name="Uchiyama I."/>
            <person name="Ito T."/>
            <person name="Fujiyama A."/>
            <person name="Inagaki F."/>
            <person name="Takami H."/>
        </authorList>
    </citation>
    <scope>NUCLEOTIDE SEQUENCE</scope>
    <source>
        <strain evidence="2">Expedition CK06-06</strain>
    </source>
</reference>
<protein>
    <recommendedName>
        <fullName evidence="1">Methyltransferase FkbM domain-containing protein</fullName>
    </recommendedName>
</protein>
<feature type="domain" description="Methyltransferase FkbM" evidence="1">
    <location>
        <begin position="44"/>
        <end position="190"/>
    </location>
</feature>
<gene>
    <name evidence="2" type="ORF">S12H4_56210</name>
</gene>